<dbReference type="InterPro" id="IPR029066">
    <property type="entry name" value="PLP-binding_barrel"/>
</dbReference>
<comment type="caution">
    <text evidence="8">The sequence shown here is derived from an EMBL/GenBank/DDBJ whole genome shotgun (WGS) entry which is preliminary data.</text>
</comment>
<dbReference type="EMBL" id="AZAC01000045">
    <property type="protein sequence ID" value="KIX11703.1"/>
    <property type="molecule type" value="Genomic_DNA"/>
</dbReference>
<dbReference type="SUPFAM" id="SSF51419">
    <property type="entry name" value="PLP-binding barrel"/>
    <property type="match status" value="1"/>
</dbReference>
<evidence type="ECO:0000256" key="4">
    <source>
        <dbReference type="PIRSR" id="PIRSR600183-50"/>
    </source>
</evidence>
<evidence type="ECO:0000313" key="8">
    <source>
        <dbReference type="EMBL" id="KIX11703.1"/>
    </source>
</evidence>
<dbReference type="InterPro" id="IPR022643">
    <property type="entry name" value="De-COase2_C"/>
</dbReference>
<dbReference type="InterPro" id="IPR022653">
    <property type="entry name" value="De-COase2_pyr-phos_BS"/>
</dbReference>
<evidence type="ECO:0000256" key="1">
    <source>
        <dbReference type="ARBA" id="ARBA00001933"/>
    </source>
</evidence>
<dbReference type="PROSITE" id="PS00878">
    <property type="entry name" value="ODR_DC_2_1"/>
    <property type="match status" value="1"/>
</dbReference>
<accession>A0A0D2HM57</accession>
<dbReference type="Pfam" id="PF00278">
    <property type="entry name" value="Orn_DAP_Arg_deC"/>
    <property type="match status" value="1"/>
</dbReference>
<keyword evidence="9" id="KW-1185">Reference proteome</keyword>
<comment type="similarity">
    <text evidence="5">Belongs to the Orn/Lys/Arg decarboxylase class-II family.</text>
</comment>
<dbReference type="Proteomes" id="UP000032233">
    <property type="component" value="Unassembled WGS sequence"/>
</dbReference>
<evidence type="ECO:0000256" key="3">
    <source>
        <dbReference type="ARBA" id="ARBA00023239"/>
    </source>
</evidence>
<evidence type="ECO:0000256" key="5">
    <source>
        <dbReference type="RuleBase" id="RU003737"/>
    </source>
</evidence>
<dbReference type="PANTHER" id="PTHR43727:SF2">
    <property type="entry name" value="GROUP IV DECARBOXYLASE"/>
    <property type="match status" value="1"/>
</dbReference>
<dbReference type="PANTHER" id="PTHR43727">
    <property type="entry name" value="DIAMINOPIMELATE DECARBOXYLASE"/>
    <property type="match status" value="1"/>
</dbReference>
<feature type="modified residue" description="N6-(pyridoxal phosphate)lysine" evidence="4">
    <location>
        <position position="85"/>
    </location>
</feature>
<dbReference type="GO" id="GO:0008836">
    <property type="term" value="F:diaminopimelate decarboxylase activity"/>
    <property type="evidence" value="ECO:0007669"/>
    <property type="project" value="TreeGrafter"/>
</dbReference>
<dbReference type="InParanoid" id="A0A0D2HM57"/>
<dbReference type="Gene3D" id="2.40.37.10">
    <property type="entry name" value="Lyase, Ornithine Decarboxylase, Chain A, domain 1"/>
    <property type="match status" value="1"/>
</dbReference>
<dbReference type="InterPro" id="IPR009006">
    <property type="entry name" value="Ala_racemase/Decarboxylase_C"/>
</dbReference>
<organism evidence="8 9">
    <name type="scientific">Dethiosulfatarculus sandiegensis</name>
    <dbReference type="NCBI Taxonomy" id="1429043"/>
    <lineage>
        <taxon>Bacteria</taxon>
        <taxon>Pseudomonadati</taxon>
        <taxon>Thermodesulfobacteriota</taxon>
        <taxon>Desulfarculia</taxon>
        <taxon>Desulfarculales</taxon>
        <taxon>Desulfarculaceae</taxon>
        <taxon>Dethiosulfatarculus</taxon>
    </lineage>
</organism>
<evidence type="ECO:0000313" key="9">
    <source>
        <dbReference type="Proteomes" id="UP000032233"/>
    </source>
</evidence>
<protein>
    <submittedName>
        <fullName evidence="8">Decarboxylase</fullName>
    </submittedName>
</protein>
<gene>
    <name evidence="8" type="ORF">X474_22590</name>
</gene>
<dbReference type="Pfam" id="PF02784">
    <property type="entry name" value="Orn_Arg_deC_N"/>
    <property type="match status" value="1"/>
</dbReference>
<dbReference type="AlphaFoldDB" id="A0A0D2HM57"/>
<name>A0A0D2HM57_9BACT</name>
<dbReference type="Gene3D" id="3.20.20.10">
    <property type="entry name" value="Alanine racemase"/>
    <property type="match status" value="1"/>
</dbReference>
<dbReference type="GO" id="GO:0009089">
    <property type="term" value="P:lysine biosynthetic process via diaminopimelate"/>
    <property type="evidence" value="ECO:0007669"/>
    <property type="project" value="TreeGrafter"/>
</dbReference>
<feature type="active site" description="Proton donor" evidence="4">
    <location>
        <position position="384"/>
    </location>
</feature>
<evidence type="ECO:0000256" key="2">
    <source>
        <dbReference type="ARBA" id="ARBA00022898"/>
    </source>
</evidence>
<dbReference type="InterPro" id="IPR000183">
    <property type="entry name" value="Orn/DAP/Arg_de-COase"/>
</dbReference>
<dbReference type="STRING" id="1429043.X474_22590"/>
<dbReference type="PRINTS" id="PR01179">
    <property type="entry name" value="ODADCRBXLASE"/>
</dbReference>
<dbReference type="RefSeq" id="WP_197282210.1">
    <property type="nucleotide sequence ID" value="NZ_AZAC01000045.1"/>
</dbReference>
<evidence type="ECO:0000259" key="6">
    <source>
        <dbReference type="Pfam" id="PF00278"/>
    </source>
</evidence>
<proteinExistence type="inferred from homology"/>
<evidence type="ECO:0000259" key="7">
    <source>
        <dbReference type="Pfam" id="PF02784"/>
    </source>
</evidence>
<dbReference type="SUPFAM" id="SSF50621">
    <property type="entry name" value="Alanine racemase C-terminal domain-like"/>
    <property type="match status" value="1"/>
</dbReference>
<feature type="domain" description="Orn/DAP/Arg decarboxylase 2 C-terminal" evidence="6">
    <location>
        <begin position="326"/>
        <end position="411"/>
    </location>
</feature>
<keyword evidence="3" id="KW-0456">Lyase</keyword>
<comment type="cofactor">
    <cofactor evidence="1 4">
        <name>pyridoxal 5'-phosphate</name>
        <dbReference type="ChEBI" id="CHEBI:597326"/>
    </cofactor>
</comment>
<keyword evidence="2 4" id="KW-0663">Pyridoxal phosphate</keyword>
<sequence>MNSIPQPSHPGDSCNPSGIALLPRDELEAYIRPFQARKTEFKKTAKDFGSPLYLFDKKAFLSGIEEFKAAFEPLIPGMKFFYALKSNNYLPLAKTALQAGMGLDVSSGAELKIALALDSPCIIFSGPGKNSEELQLAVANAQKVTVLIDSFDELKRLQKVGAEQQAKIKAGVRITSDERGLWRKFGIPLNDLSLFINKANSCANIDLCGLQFHTSWNMGPSAQVDFICKLGRHLLQIDSKLRSRIRFLDIGGGYWPDLGEWLKSPGCTAPKEPRTLEAMHPTRHYRVPSQPIESFAKAISLALKQHISPVVDCVIHAEPGRWLSNGAMHILLTVLDKKAPDMVITDGGINLIGWERFETDFAPVINLTSPSLKEKPCWIMGSLCTPHDIWGYSFFGKSIKPGDRLLIPDQGAYTYSLRQSFIKPVALVVTI</sequence>
<feature type="domain" description="Orn/DAP/Arg decarboxylase 2 N-terminal" evidence="7">
    <location>
        <begin position="67"/>
        <end position="323"/>
    </location>
</feature>
<reference evidence="8 9" key="1">
    <citation type="submission" date="2013-11" db="EMBL/GenBank/DDBJ databases">
        <title>Metagenomic analysis of a methanogenic consortium involved in long chain n-alkane degradation.</title>
        <authorList>
            <person name="Davidova I.A."/>
            <person name="Callaghan A.V."/>
            <person name="Wawrik B."/>
            <person name="Pruitt S."/>
            <person name="Marks C."/>
            <person name="Duncan K.E."/>
            <person name="Suflita J.M."/>
        </authorList>
    </citation>
    <scope>NUCLEOTIDE SEQUENCE [LARGE SCALE GENOMIC DNA]</scope>
    <source>
        <strain evidence="8 9">SPR</strain>
    </source>
</reference>
<dbReference type="InterPro" id="IPR022644">
    <property type="entry name" value="De-COase2_N"/>
</dbReference>